<dbReference type="PANTHER" id="PTHR31088:SF6">
    <property type="entry name" value="PHAGE SHOCK PROTEIN A"/>
    <property type="match status" value="1"/>
</dbReference>
<evidence type="ECO:0000256" key="2">
    <source>
        <dbReference type="SAM" id="Coils"/>
    </source>
</evidence>
<evidence type="ECO:0000256" key="1">
    <source>
        <dbReference type="ARBA" id="ARBA00043985"/>
    </source>
</evidence>
<gene>
    <name evidence="4" type="ORF">EF806_02105</name>
</gene>
<comment type="similarity">
    <text evidence="1">Belongs to the PspA/Vipp/IM30 family.</text>
</comment>
<sequence>MGIFKRASTIIKAKIDKIMNNFEDPREMLDYSYRKQLELLQQIKRNIASIITARKRLELQKNKIEEEIKKLDRQAKDSLKAGREDLARLAIKRKKEYEIRLDDLSKQIEISKKEEEKLVESEKKLSAKIETFRSEKEIIKAKYSSAEAEIRVKEAIGGISEEMADVGFAMERAREKTEEMVGRSEALDEMEEIGVIDMGENDIERELRETRLSTEVEEEMERLKKEVNDDR</sequence>
<evidence type="ECO:0000256" key="3">
    <source>
        <dbReference type="SAM" id="MobiDB-lite"/>
    </source>
</evidence>
<evidence type="ECO:0000313" key="5">
    <source>
        <dbReference type="Proteomes" id="UP000317158"/>
    </source>
</evidence>
<feature type="compositionally biased region" description="Basic and acidic residues" evidence="3">
    <location>
        <begin position="221"/>
        <end position="231"/>
    </location>
</feature>
<comment type="caution">
    <text evidence="4">The sequence shown here is derived from an EMBL/GenBank/DDBJ whole genome shotgun (WGS) entry which is preliminary data.</text>
</comment>
<feature type="coiled-coil region" evidence="2">
    <location>
        <begin position="40"/>
        <end position="149"/>
    </location>
</feature>
<dbReference type="PANTHER" id="PTHR31088">
    <property type="entry name" value="MEMBRANE-ASSOCIATED PROTEIN VIPP1, CHLOROPLASTIC"/>
    <property type="match status" value="1"/>
</dbReference>
<proteinExistence type="inferred from homology"/>
<dbReference type="Pfam" id="PF04012">
    <property type="entry name" value="PspA_IM30"/>
    <property type="match status" value="1"/>
</dbReference>
<feature type="region of interest" description="Disordered" evidence="3">
    <location>
        <begin position="211"/>
        <end position="231"/>
    </location>
</feature>
<dbReference type="EMBL" id="RXIF01000004">
    <property type="protein sequence ID" value="RZN64864.1"/>
    <property type="molecule type" value="Genomic_DNA"/>
</dbReference>
<dbReference type="Proteomes" id="UP000317158">
    <property type="component" value="Unassembled WGS sequence"/>
</dbReference>
<evidence type="ECO:0000313" key="4">
    <source>
        <dbReference type="EMBL" id="RZN64864.1"/>
    </source>
</evidence>
<dbReference type="AlphaFoldDB" id="A0A520KSK2"/>
<organism evidence="4 5">
    <name type="scientific">Methanoliparum thermophilum</name>
    <dbReference type="NCBI Taxonomy" id="2491083"/>
    <lineage>
        <taxon>Archaea</taxon>
        <taxon>Methanobacteriati</taxon>
        <taxon>Methanobacteriota</taxon>
        <taxon>Candidatus Methanoliparia</taxon>
        <taxon>Candidatus Methanoliparales</taxon>
        <taxon>Candidatus Methanoliparaceae</taxon>
        <taxon>Candidatus Methanoliparum</taxon>
    </lineage>
</organism>
<keyword evidence="2" id="KW-0175">Coiled coil</keyword>
<protein>
    <submittedName>
        <fullName evidence="4">PspA/IM30 family protein</fullName>
    </submittedName>
</protein>
<dbReference type="InterPro" id="IPR007157">
    <property type="entry name" value="PspA_VIPP1"/>
</dbReference>
<accession>A0A520KSK2</accession>
<reference evidence="4 5" key="1">
    <citation type="journal article" date="2019" name="Nat. Microbiol.">
        <title>Wide diversity of methane and short-chain alkane metabolisms in uncultured archaea.</title>
        <authorList>
            <person name="Borrel G."/>
            <person name="Adam P.S."/>
            <person name="McKay L.J."/>
            <person name="Chen L.X."/>
            <person name="Sierra-Garcia I.N."/>
            <person name="Sieber C.M."/>
            <person name="Letourneur Q."/>
            <person name="Ghozlane A."/>
            <person name="Andersen G.L."/>
            <person name="Li W.J."/>
            <person name="Hallam S.J."/>
            <person name="Muyzer G."/>
            <person name="de Oliveira V.M."/>
            <person name="Inskeep W.P."/>
            <person name="Banfield J.F."/>
            <person name="Gribaldo S."/>
        </authorList>
    </citation>
    <scope>NUCLEOTIDE SEQUENCE [LARGE SCALE GENOMIC DNA]</scope>
    <source>
        <strain evidence="4">NM1a</strain>
    </source>
</reference>
<name>A0A520KSK2_METT2</name>